<dbReference type="Gene3D" id="3.40.50.1110">
    <property type="entry name" value="SGNH hydrolase"/>
    <property type="match status" value="1"/>
</dbReference>
<evidence type="ECO:0000256" key="1">
    <source>
        <dbReference type="SAM" id="MobiDB-lite"/>
    </source>
</evidence>
<name>A0A9P8L0E8_9PEZI</name>
<dbReference type="InterPro" id="IPR037460">
    <property type="entry name" value="SEST-like"/>
</dbReference>
<protein>
    <recommendedName>
        <fullName evidence="3">Killer toxin Kp4 domain-containing protein</fullName>
    </recommendedName>
</protein>
<dbReference type="PANTHER" id="PTHR37981:SF1">
    <property type="entry name" value="SGNH HYDROLASE-TYPE ESTERASE DOMAIN-CONTAINING PROTEIN"/>
    <property type="match status" value="1"/>
</dbReference>
<feature type="signal peptide" evidence="2">
    <location>
        <begin position="1"/>
        <end position="22"/>
    </location>
</feature>
<gene>
    <name evidence="4" type="ORF">FGG08_006418</name>
</gene>
<comment type="caution">
    <text evidence="4">The sequence shown here is derived from an EMBL/GenBank/DDBJ whole genome shotgun (WGS) entry which is preliminary data.</text>
</comment>
<feature type="domain" description="Killer toxin Kp4" evidence="3">
    <location>
        <begin position="34"/>
        <end position="147"/>
    </location>
</feature>
<dbReference type="EMBL" id="JAGHQL010000183">
    <property type="protein sequence ID" value="KAH0536746.1"/>
    <property type="molecule type" value="Genomic_DNA"/>
</dbReference>
<feature type="compositionally biased region" description="Pro residues" evidence="1">
    <location>
        <begin position="164"/>
        <end position="182"/>
    </location>
</feature>
<dbReference type="GO" id="GO:0016788">
    <property type="term" value="F:hydrolase activity, acting on ester bonds"/>
    <property type="evidence" value="ECO:0007669"/>
    <property type="project" value="InterPro"/>
</dbReference>
<dbReference type="Pfam" id="PF09044">
    <property type="entry name" value="Kp4"/>
    <property type="match status" value="1"/>
</dbReference>
<dbReference type="AlphaFoldDB" id="A0A9P8L0E8"/>
<reference evidence="4" key="1">
    <citation type="submission" date="2021-03" db="EMBL/GenBank/DDBJ databases">
        <title>Comparative genomics and phylogenomic investigation of the class Geoglossomycetes provide insights into ecological specialization and systematics.</title>
        <authorList>
            <person name="Melie T."/>
            <person name="Pirro S."/>
            <person name="Miller A.N."/>
            <person name="Quandt A."/>
        </authorList>
    </citation>
    <scope>NUCLEOTIDE SEQUENCE</scope>
    <source>
        <strain evidence="4">GBOQ0MN5Z8</strain>
    </source>
</reference>
<keyword evidence="2" id="KW-0732">Signal</keyword>
<dbReference type="SUPFAM" id="SSF55221">
    <property type="entry name" value="Yeast killer toxins"/>
    <property type="match status" value="1"/>
</dbReference>
<dbReference type="GO" id="GO:0006629">
    <property type="term" value="P:lipid metabolic process"/>
    <property type="evidence" value="ECO:0007669"/>
    <property type="project" value="TreeGrafter"/>
</dbReference>
<feature type="chain" id="PRO_5040226430" description="Killer toxin Kp4 domain-containing protein" evidence="2">
    <location>
        <begin position="23"/>
        <end position="541"/>
    </location>
</feature>
<sequence>MHFSTGPAALSAVAILVQLASAAPAERLENGLSERALGINCRGSFLCGGKHLDFIVGAINNIDMDKTYKSGDHIACWRHVTPCSLNNINGGECAFLQYTQSELKGSQIKDLIAQLKGHGCGDCGSVPITYPQSNDPSSGILTVNYVSDVGACKSDDGICDASRPQPPPSPPPGPSPQPPPAPNSDKFEWAVIGDSWSSGVAYSYNTQYDNNLDACFRTNEAWGAQMESDTTWTQNPQNFHFVACGGSKMDKLKSSQIGKTGSPQLIVSTIGGNNAFFGTTVDNCVYQGNLGSYGDPYDKDPEGKGECKKSLKKTQDYIDNADSGLGFDLKQTLDDLLASDQAKSHPEFHMYLSSYARFFNSDSDTCNDWSFSPWWRIWKPKLVKELRKEFNDKLDAFHNVYSTVIGSYATPSGMHLGFIPVSDGFDGHRFCEPNHSLKDQWSSDDVWIWNLQYSNPDNGQAEIGEILTDTNGTSYMGQAQGDSESNYQNFTLFSPDAFGPSQPSGSGWSSRPFHPKKVGYTKMKDTIIQRLKGDRVPGVQA</sequence>
<feature type="region of interest" description="Disordered" evidence="1">
    <location>
        <begin position="157"/>
        <end position="185"/>
    </location>
</feature>
<dbReference type="OrthoDB" id="21678at2759"/>
<dbReference type="Proteomes" id="UP000698800">
    <property type="component" value="Unassembled WGS sequence"/>
</dbReference>
<dbReference type="InterPro" id="IPR036514">
    <property type="entry name" value="SGNH_hydro_sf"/>
</dbReference>
<keyword evidence="5" id="KW-1185">Reference proteome</keyword>
<evidence type="ECO:0000313" key="4">
    <source>
        <dbReference type="EMBL" id="KAH0536746.1"/>
    </source>
</evidence>
<accession>A0A9P8L0E8</accession>
<evidence type="ECO:0000259" key="3">
    <source>
        <dbReference type="Pfam" id="PF09044"/>
    </source>
</evidence>
<dbReference type="GO" id="GO:0005576">
    <property type="term" value="C:extracellular region"/>
    <property type="evidence" value="ECO:0007669"/>
    <property type="project" value="InterPro"/>
</dbReference>
<dbReference type="PANTHER" id="PTHR37981">
    <property type="entry name" value="LIPASE 2"/>
    <property type="match status" value="1"/>
</dbReference>
<evidence type="ECO:0000313" key="5">
    <source>
        <dbReference type="Proteomes" id="UP000698800"/>
    </source>
</evidence>
<evidence type="ECO:0000256" key="2">
    <source>
        <dbReference type="SAM" id="SignalP"/>
    </source>
</evidence>
<organism evidence="4 5">
    <name type="scientific">Glutinoglossum americanum</name>
    <dbReference type="NCBI Taxonomy" id="1670608"/>
    <lineage>
        <taxon>Eukaryota</taxon>
        <taxon>Fungi</taxon>
        <taxon>Dikarya</taxon>
        <taxon>Ascomycota</taxon>
        <taxon>Pezizomycotina</taxon>
        <taxon>Geoglossomycetes</taxon>
        <taxon>Geoglossales</taxon>
        <taxon>Geoglossaceae</taxon>
        <taxon>Glutinoglossum</taxon>
    </lineage>
</organism>
<dbReference type="Gene3D" id="3.30.430.10">
    <property type="entry name" value="Killer Toxin P4, subunit A"/>
    <property type="match status" value="1"/>
</dbReference>
<dbReference type="InterPro" id="IPR015131">
    <property type="entry name" value="Killer_tox_Kp4"/>
</dbReference>
<proteinExistence type="predicted"/>
<dbReference type="SUPFAM" id="SSF52266">
    <property type="entry name" value="SGNH hydrolase"/>
    <property type="match status" value="1"/>
</dbReference>
<dbReference type="InterPro" id="IPR011329">
    <property type="entry name" value="Killer_tox_Kp4/SMK"/>
</dbReference>